<name>A0A9W4URH7_9PLEO</name>
<feature type="transmembrane region" description="Helical" evidence="1">
    <location>
        <begin position="151"/>
        <end position="170"/>
    </location>
</feature>
<keyword evidence="1" id="KW-1133">Transmembrane helix</keyword>
<organism evidence="2 3">
    <name type="scientific">Periconia digitata</name>
    <dbReference type="NCBI Taxonomy" id="1303443"/>
    <lineage>
        <taxon>Eukaryota</taxon>
        <taxon>Fungi</taxon>
        <taxon>Dikarya</taxon>
        <taxon>Ascomycota</taxon>
        <taxon>Pezizomycotina</taxon>
        <taxon>Dothideomycetes</taxon>
        <taxon>Pleosporomycetidae</taxon>
        <taxon>Pleosporales</taxon>
        <taxon>Massarineae</taxon>
        <taxon>Periconiaceae</taxon>
        <taxon>Periconia</taxon>
    </lineage>
</organism>
<comment type="caution">
    <text evidence="2">The sequence shown here is derived from an EMBL/GenBank/DDBJ whole genome shotgun (WGS) entry which is preliminary data.</text>
</comment>
<gene>
    <name evidence="2" type="ORF">PDIGIT_LOCUS14184</name>
</gene>
<dbReference type="Proteomes" id="UP001152607">
    <property type="component" value="Unassembled WGS sequence"/>
</dbReference>
<keyword evidence="3" id="KW-1185">Reference proteome</keyword>
<protein>
    <submittedName>
        <fullName evidence="2">Uncharacterized protein</fullName>
    </submittedName>
</protein>
<dbReference type="EMBL" id="CAOQHR010000011">
    <property type="protein sequence ID" value="CAI6340996.1"/>
    <property type="molecule type" value="Genomic_DNA"/>
</dbReference>
<keyword evidence="1" id="KW-0812">Transmembrane</keyword>
<evidence type="ECO:0000256" key="1">
    <source>
        <dbReference type="SAM" id="Phobius"/>
    </source>
</evidence>
<reference evidence="2" key="1">
    <citation type="submission" date="2023-01" db="EMBL/GenBank/DDBJ databases">
        <authorList>
            <person name="Van Ghelder C."/>
            <person name="Rancurel C."/>
        </authorList>
    </citation>
    <scope>NUCLEOTIDE SEQUENCE</scope>
    <source>
        <strain evidence="2">CNCM I-4278</strain>
    </source>
</reference>
<keyword evidence="1" id="KW-0472">Membrane</keyword>
<dbReference type="OrthoDB" id="5412502at2759"/>
<feature type="transmembrane region" description="Helical" evidence="1">
    <location>
        <begin position="255"/>
        <end position="273"/>
    </location>
</feature>
<accession>A0A9W4URH7</accession>
<evidence type="ECO:0000313" key="2">
    <source>
        <dbReference type="EMBL" id="CAI6340996.1"/>
    </source>
</evidence>
<evidence type="ECO:0000313" key="3">
    <source>
        <dbReference type="Proteomes" id="UP001152607"/>
    </source>
</evidence>
<feature type="transmembrane region" description="Helical" evidence="1">
    <location>
        <begin position="123"/>
        <end position="145"/>
    </location>
</feature>
<feature type="transmembrane region" description="Helical" evidence="1">
    <location>
        <begin position="228"/>
        <end position="249"/>
    </location>
</feature>
<dbReference type="AlphaFoldDB" id="A0A9W4URH7"/>
<sequence>MHWLQSANGEVPDLSSLQLDIVGFLAILGEGSVLANAQVLTLSRWIFLPRLIPAPQALMRPTRPPTLDTVPGHVTGIFSGNYKNSINHIGNILCDGSVLPEHSVRVVNITRASTEKNIKARTVAPLTVVLFLGFFLSCLLLGLSIHYNDGMSILATVLLSLLSSLIGLGNKWELKLPERKAKSDKVPRGDVVIRYDKGSFLVVRCSEDVARELYFAPESIHYLLINGWAYRLISLVGTMMLMGGVVALANARIELQITWAGSYMTLGSAYWIVAAMPNKLHWDYSCYEVTEERLSDSKMNMKGKPSVNDTFTQALWRAIVVTKNTDWVMRSNACPKTAAWKQWLEEAKEASLSAREPSRERTPGTKVWQVPKWDAQKRLGSLLASQAHNDKRDFLDEEVLDVEGV</sequence>
<proteinExistence type="predicted"/>